<sequence>MATSVSSTGSDGDRTRFCRLSLVIMDELTQILRDLLRNEVSPMQIFNIVKQHCFPQVRPEQIAVIKAANTRGYQDFDITLLYTLLRNVCQNVTPPSQNWGVSQMPSQNEITVGDDIERIRLIRNKLFGHISEPAISEIEFQEHWSIISGICTRMQTLLNKDYVKRLQDTEKSTIDSDTEKKYIELIEKLVEEEKTNRAILQDIQSSLADLKSTETVQIEPKDPEKRINVQTFIQEWISVLNEMVAAINEVTSESHISLVL</sequence>
<protein>
    <submittedName>
        <fullName evidence="3">Uncharacterized protein LOC111121571 isoform X2</fullName>
    </submittedName>
</protein>
<reference evidence="3" key="1">
    <citation type="submission" date="2025-08" db="UniProtKB">
        <authorList>
            <consortium name="RefSeq"/>
        </authorList>
    </citation>
    <scope>IDENTIFICATION</scope>
    <source>
        <tissue evidence="3">Whole sample</tissue>
    </source>
</reference>
<feature type="domain" description="DZIP3-like HEPN" evidence="1">
    <location>
        <begin position="72"/>
        <end position="182"/>
    </location>
</feature>
<dbReference type="Proteomes" id="UP000694844">
    <property type="component" value="Chromosome 2"/>
</dbReference>
<dbReference type="InterPro" id="IPR041249">
    <property type="entry name" value="HEPN_DZIP3"/>
</dbReference>
<accession>A0A8B8CS98</accession>
<name>A0A8B8CS98_CRAVI</name>
<dbReference type="RefSeq" id="XP_022318605.1">
    <property type="nucleotide sequence ID" value="XM_022462897.1"/>
</dbReference>
<dbReference type="OrthoDB" id="264520at2759"/>
<gene>
    <name evidence="3" type="primary">LOC111121571</name>
</gene>
<evidence type="ECO:0000313" key="2">
    <source>
        <dbReference type="Proteomes" id="UP000694844"/>
    </source>
</evidence>
<organism evidence="2 3">
    <name type="scientific">Crassostrea virginica</name>
    <name type="common">Eastern oyster</name>
    <dbReference type="NCBI Taxonomy" id="6565"/>
    <lineage>
        <taxon>Eukaryota</taxon>
        <taxon>Metazoa</taxon>
        <taxon>Spiralia</taxon>
        <taxon>Lophotrochozoa</taxon>
        <taxon>Mollusca</taxon>
        <taxon>Bivalvia</taxon>
        <taxon>Autobranchia</taxon>
        <taxon>Pteriomorphia</taxon>
        <taxon>Ostreida</taxon>
        <taxon>Ostreoidea</taxon>
        <taxon>Ostreidae</taxon>
        <taxon>Crassostrea</taxon>
    </lineage>
</organism>
<dbReference type="Pfam" id="PF18738">
    <property type="entry name" value="HEPN_DZIP3"/>
    <property type="match status" value="1"/>
</dbReference>
<proteinExistence type="predicted"/>
<dbReference type="AlphaFoldDB" id="A0A8B8CS98"/>
<evidence type="ECO:0000313" key="3">
    <source>
        <dbReference type="RefSeq" id="XP_022318605.1"/>
    </source>
</evidence>
<keyword evidence="2" id="KW-1185">Reference proteome</keyword>
<evidence type="ECO:0000259" key="1">
    <source>
        <dbReference type="Pfam" id="PF18738"/>
    </source>
</evidence>
<dbReference type="GeneID" id="111121571"/>